<evidence type="ECO:0000313" key="3">
    <source>
        <dbReference type="Proteomes" id="UP001480595"/>
    </source>
</evidence>
<sequence>MTIAADVNFEGLPMQYSRLVTVVNRRMATKPPNYENVIALIDTLMGVMDTTITEESVVLEHTNERLVMSLREQTIPYTAEEINLLHKTWPGHPAAIFIDKLIQIDQNAVATDSIIGRLMELSRRMDQKVLHTLRYRITGQMVSHAVAPYLRMAVLYVQASNEPERVEHLINHVNSQAMTLQNVAEGLNFLDFFKETFDSSRVSQKSLDDVELQGLRNLPYWAPGLIGSVDRAVSYSTELFLHDVVFSHGTSPSFGEEDGGAVRSQAIARAGAEIAIECLAPRDPVGRLESIINLCEGYFNADLGVDGLREQYQELRQEVLEPVRRLTVDEIEEDGSDWDNSIASSEQMDSLADLSMQAMGELQDAEMQ</sequence>
<comment type="caution">
    <text evidence="2">The sequence shown here is derived from an EMBL/GenBank/DDBJ whole genome shotgun (WGS) entry which is preliminary data.</text>
</comment>
<dbReference type="InterPro" id="IPR021905">
    <property type="entry name" value="DUF3517"/>
</dbReference>
<dbReference type="RefSeq" id="XP_066712180.1">
    <property type="nucleotide sequence ID" value="XM_066863070.1"/>
</dbReference>
<dbReference type="GO" id="GO:0016787">
    <property type="term" value="F:hydrolase activity"/>
    <property type="evidence" value="ECO:0007669"/>
    <property type="project" value="UniProtKB-KW"/>
</dbReference>
<gene>
    <name evidence="2" type="ORF">PG994_011661</name>
</gene>
<reference evidence="2 3" key="1">
    <citation type="submission" date="2023-01" db="EMBL/GenBank/DDBJ databases">
        <title>Analysis of 21 Apiospora genomes using comparative genomics revels a genus with tremendous synthesis potential of carbohydrate active enzymes and secondary metabolites.</title>
        <authorList>
            <person name="Sorensen T."/>
        </authorList>
    </citation>
    <scope>NUCLEOTIDE SEQUENCE [LARGE SCALE GENOMIC DNA]</scope>
    <source>
        <strain evidence="2 3">CBS 135458</strain>
    </source>
</reference>
<protein>
    <submittedName>
        <fullName evidence="2">Ubiquitin carboxyl-terminal hydrolase 34</fullName>
    </submittedName>
</protein>
<keyword evidence="3" id="KW-1185">Reference proteome</keyword>
<dbReference type="Pfam" id="PF12030">
    <property type="entry name" value="DUF3517"/>
    <property type="match status" value="1"/>
</dbReference>
<name>A0ABR1TTF6_9PEZI</name>
<feature type="domain" description="DUF3517" evidence="1">
    <location>
        <begin position="1"/>
        <end position="279"/>
    </location>
</feature>
<accession>A0ABR1TTF6</accession>
<evidence type="ECO:0000313" key="2">
    <source>
        <dbReference type="EMBL" id="KAK8049931.1"/>
    </source>
</evidence>
<dbReference type="Proteomes" id="UP001480595">
    <property type="component" value="Unassembled WGS sequence"/>
</dbReference>
<keyword evidence="2" id="KW-0378">Hydrolase</keyword>
<proteinExistence type="predicted"/>
<dbReference type="EMBL" id="JAQQWL010000011">
    <property type="protein sequence ID" value="KAK8049931.1"/>
    <property type="molecule type" value="Genomic_DNA"/>
</dbReference>
<evidence type="ECO:0000259" key="1">
    <source>
        <dbReference type="Pfam" id="PF12030"/>
    </source>
</evidence>
<dbReference type="GeneID" id="92096133"/>
<organism evidence="2 3">
    <name type="scientific">Apiospora phragmitis</name>
    <dbReference type="NCBI Taxonomy" id="2905665"/>
    <lineage>
        <taxon>Eukaryota</taxon>
        <taxon>Fungi</taxon>
        <taxon>Dikarya</taxon>
        <taxon>Ascomycota</taxon>
        <taxon>Pezizomycotina</taxon>
        <taxon>Sordariomycetes</taxon>
        <taxon>Xylariomycetidae</taxon>
        <taxon>Amphisphaeriales</taxon>
        <taxon>Apiosporaceae</taxon>
        <taxon>Apiospora</taxon>
    </lineage>
</organism>